<dbReference type="Gene3D" id="3.40.50.150">
    <property type="entry name" value="Vaccinia Virus protein VP39"/>
    <property type="match status" value="1"/>
</dbReference>
<reference evidence="3 4" key="1">
    <citation type="submission" date="2019-12" db="EMBL/GenBank/DDBJ databases">
        <title>Genomic-based taxomic classification of the family Erythrobacteraceae.</title>
        <authorList>
            <person name="Xu L."/>
        </authorList>
    </citation>
    <scope>NUCLEOTIDE SEQUENCE [LARGE SCALE GENOMIC DNA]</scope>
    <source>
        <strain evidence="3 4">KCTC 42006</strain>
    </source>
</reference>
<sequence>MDKTPPIIFSRRHCAAKWRRAYGRSKSSDAASFLIDELADDVIERIGFMQLQPKTALVVGDWSDAVTNFLNGLGAQIAVGQLGDFNEELPAPSSDYDVIVHLMGLGMVNDLPGALIHARNALAKNGVFIAAFPGAGSLSALRNIALTADGDRPSPRIHPMIDSPAASALLQRAGFGRQVVDSHSLSVRYRSLEQLVSDLRDHGLTASLERGSPPFTKAGLKRAQGAFDTLRDDDGKVTETFEMLTLTAWK</sequence>
<proteinExistence type="predicted"/>
<name>A0A844Z6V8_9SPHN</name>
<accession>A0A844Z6V8</accession>
<dbReference type="PANTHER" id="PTHR13090:SF1">
    <property type="entry name" value="ARGININE-HYDROXYLASE NDUFAF5, MITOCHONDRIAL"/>
    <property type="match status" value="1"/>
</dbReference>
<keyword evidence="4" id="KW-1185">Reference proteome</keyword>
<evidence type="ECO:0000313" key="3">
    <source>
        <dbReference type="EMBL" id="MXO83538.1"/>
    </source>
</evidence>
<dbReference type="GO" id="GO:0008168">
    <property type="term" value="F:methyltransferase activity"/>
    <property type="evidence" value="ECO:0007669"/>
    <property type="project" value="UniProtKB-KW"/>
</dbReference>
<gene>
    <name evidence="3" type="ORF">GRI35_09215</name>
</gene>
<dbReference type="SUPFAM" id="SSF53335">
    <property type="entry name" value="S-adenosyl-L-methionine-dependent methyltransferases"/>
    <property type="match status" value="1"/>
</dbReference>
<dbReference type="EMBL" id="WTYZ01000001">
    <property type="protein sequence ID" value="MXO83538.1"/>
    <property type="molecule type" value="Genomic_DNA"/>
</dbReference>
<evidence type="ECO:0000256" key="1">
    <source>
        <dbReference type="ARBA" id="ARBA00022603"/>
    </source>
</evidence>
<organism evidence="3 4">
    <name type="scientific">Pontixanthobacter aestiaquae</name>
    <dbReference type="NCBI Taxonomy" id="1509367"/>
    <lineage>
        <taxon>Bacteria</taxon>
        <taxon>Pseudomonadati</taxon>
        <taxon>Pseudomonadota</taxon>
        <taxon>Alphaproteobacteria</taxon>
        <taxon>Sphingomonadales</taxon>
        <taxon>Erythrobacteraceae</taxon>
        <taxon>Pontixanthobacter</taxon>
    </lineage>
</organism>
<keyword evidence="2 3" id="KW-0808">Transferase</keyword>
<dbReference type="InterPro" id="IPR050602">
    <property type="entry name" value="Malonyl-ACP_OMT"/>
</dbReference>
<keyword evidence="1 3" id="KW-0489">Methyltransferase</keyword>
<dbReference type="GO" id="GO:0032981">
    <property type="term" value="P:mitochondrial respiratory chain complex I assembly"/>
    <property type="evidence" value="ECO:0007669"/>
    <property type="project" value="TreeGrafter"/>
</dbReference>
<dbReference type="RefSeq" id="WP_160613881.1">
    <property type="nucleotide sequence ID" value="NZ_JAUFQM010000001.1"/>
</dbReference>
<dbReference type="Proteomes" id="UP000460290">
    <property type="component" value="Unassembled WGS sequence"/>
</dbReference>
<dbReference type="InterPro" id="IPR029063">
    <property type="entry name" value="SAM-dependent_MTases_sf"/>
</dbReference>
<protein>
    <submittedName>
        <fullName evidence="3">Methyltransferase</fullName>
    </submittedName>
</protein>
<evidence type="ECO:0000256" key="2">
    <source>
        <dbReference type="ARBA" id="ARBA00022679"/>
    </source>
</evidence>
<dbReference type="OrthoDB" id="9793723at2"/>
<comment type="caution">
    <text evidence="3">The sequence shown here is derived from an EMBL/GenBank/DDBJ whole genome shotgun (WGS) entry which is preliminary data.</text>
</comment>
<dbReference type="PANTHER" id="PTHR13090">
    <property type="entry name" value="ARGININE-HYDROXYLASE NDUFAF5, MITOCHONDRIAL"/>
    <property type="match status" value="1"/>
</dbReference>
<dbReference type="AlphaFoldDB" id="A0A844Z6V8"/>
<dbReference type="GO" id="GO:0032259">
    <property type="term" value="P:methylation"/>
    <property type="evidence" value="ECO:0007669"/>
    <property type="project" value="UniProtKB-KW"/>
</dbReference>
<evidence type="ECO:0000313" key="4">
    <source>
        <dbReference type="Proteomes" id="UP000460290"/>
    </source>
</evidence>